<reference evidence="3" key="1">
    <citation type="submission" date="2018-02" db="EMBL/GenBank/DDBJ databases">
        <authorList>
            <person name="Hornung B."/>
        </authorList>
    </citation>
    <scope>NUCLEOTIDE SEQUENCE [LARGE SCALE GENOMIC DNA]</scope>
</reference>
<keyword evidence="3" id="KW-1185">Reference proteome</keyword>
<evidence type="ECO:0000256" key="1">
    <source>
        <dbReference type="SAM" id="Phobius"/>
    </source>
</evidence>
<proteinExistence type="predicted"/>
<dbReference type="RefSeq" id="WP_239018365.1">
    <property type="nucleotide sequence ID" value="NZ_OMOH01000002.1"/>
</dbReference>
<feature type="transmembrane region" description="Helical" evidence="1">
    <location>
        <begin position="170"/>
        <end position="189"/>
    </location>
</feature>
<protein>
    <recommendedName>
        <fullName evidence="4">DUF817 domain-containing protein</fullName>
    </recommendedName>
</protein>
<gene>
    <name evidence="2" type="ORF">PROPJV5_0504</name>
</gene>
<evidence type="ECO:0008006" key="4">
    <source>
        <dbReference type="Google" id="ProtNLM"/>
    </source>
</evidence>
<evidence type="ECO:0000313" key="2">
    <source>
        <dbReference type="EMBL" id="SPF67549.1"/>
    </source>
</evidence>
<feature type="transmembrane region" description="Helical" evidence="1">
    <location>
        <begin position="201"/>
        <end position="221"/>
    </location>
</feature>
<feature type="transmembrane region" description="Helical" evidence="1">
    <location>
        <begin position="57"/>
        <end position="74"/>
    </location>
</feature>
<accession>A0A375I2L5</accession>
<dbReference type="AlphaFoldDB" id="A0A375I2L5"/>
<sequence>MSERPPLSRLRLAPLRLVQFAAIQLACCVFPIAVFVGLAASVLVWQRFQVPMARYDALLVYVVVVQLVLVAVGFESWRELLVICAFHLVGLALEVFKVHVGSWVYPDAGIVRLGGVPIFSGFMYASVGSYICQAFRRFDLSVDGFRWWPVTGLAVAAYANFYTHHAIADLRWVIAAGFVVVLWGSTIRFTVGGDRYRMPTAVAFVLIGVFLWLAENAGTLLNAWRYPDQRDGWHMVHVGKLGSWALLISLSFVLVAAVKAKEGVVYGDGEARVTRERLTKG</sequence>
<feature type="transmembrane region" description="Helical" evidence="1">
    <location>
        <begin position="241"/>
        <end position="258"/>
    </location>
</feature>
<dbReference type="InterPro" id="IPR008535">
    <property type="entry name" value="DUF817"/>
</dbReference>
<feature type="transmembrane region" description="Helical" evidence="1">
    <location>
        <begin position="80"/>
        <end position="98"/>
    </location>
</feature>
<feature type="transmembrane region" description="Helical" evidence="1">
    <location>
        <begin position="110"/>
        <end position="131"/>
    </location>
</feature>
<feature type="transmembrane region" description="Helical" evidence="1">
    <location>
        <begin position="20"/>
        <end position="45"/>
    </location>
</feature>
<organism evidence="2 3">
    <name type="scientific">Propionibacterium ruminifibrarum</name>
    <dbReference type="NCBI Taxonomy" id="1962131"/>
    <lineage>
        <taxon>Bacteria</taxon>
        <taxon>Bacillati</taxon>
        <taxon>Actinomycetota</taxon>
        <taxon>Actinomycetes</taxon>
        <taxon>Propionibacteriales</taxon>
        <taxon>Propionibacteriaceae</taxon>
        <taxon>Propionibacterium</taxon>
    </lineage>
</organism>
<dbReference type="Pfam" id="PF05675">
    <property type="entry name" value="DUF817"/>
    <property type="match status" value="1"/>
</dbReference>
<dbReference type="Proteomes" id="UP000265962">
    <property type="component" value="Unassembled WGS sequence"/>
</dbReference>
<dbReference type="PIRSF" id="PIRSF009141">
    <property type="entry name" value="UCP009141"/>
    <property type="match status" value="1"/>
</dbReference>
<keyword evidence="1" id="KW-1133">Transmembrane helix</keyword>
<evidence type="ECO:0000313" key="3">
    <source>
        <dbReference type="Proteomes" id="UP000265962"/>
    </source>
</evidence>
<dbReference type="EMBL" id="OMOH01000002">
    <property type="protein sequence ID" value="SPF67549.1"/>
    <property type="molecule type" value="Genomic_DNA"/>
</dbReference>
<name>A0A375I2L5_9ACTN</name>
<keyword evidence="1" id="KW-0812">Transmembrane</keyword>
<keyword evidence="1" id="KW-0472">Membrane</keyword>